<keyword evidence="2 4" id="KW-0238">DNA-binding</keyword>
<dbReference type="EMBL" id="BAAABM010000003">
    <property type="protein sequence ID" value="GAA0315425.1"/>
    <property type="molecule type" value="Genomic_DNA"/>
</dbReference>
<dbReference type="PANTHER" id="PTHR30055:SF238">
    <property type="entry name" value="MYCOFACTOCIN BIOSYNTHESIS TRANSCRIPTIONAL REGULATOR MFTR-RELATED"/>
    <property type="match status" value="1"/>
</dbReference>
<keyword evidence="1" id="KW-0805">Transcription regulation</keyword>
<evidence type="ECO:0000256" key="3">
    <source>
        <dbReference type="ARBA" id="ARBA00023163"/>
    </source>
</evidence>
<reference evidence="6 7" key="1">
    <citation type="journal article" date="2019" name="Int. J. Syst. Evol. Microbiol.">
        <title>The Global Catalogue of Microorganisms (GCM) 10K type strain sequencing project: providing services to taxonomists for standard genome sequencing and annotation.</title>
        <authorList>
            <consortium name="The Broad Institute Genomics Platform"/>
            <consortium name="The Broad Institute Genome Sequencing Center for Infectious Disease"/>
            <person name="Wu L."/>
            <person name="Ma J."/>
        </authorList>
    </citation>
    <scope>NUCLEOTIDE SEQUENCE [LARGE SCALE GENOMIC DNA]</scope>
    <source>
        <strain evidence="6 7">JCM 3146</strain>
    </source>
</reference>
<evidence type="ECO:0000256" key="4">
    <source>
        <dbReference type="PROSITE-ProRule" id="PRU00335"/>
    </source>
</evidence>
<dbReference type="Gene3D" id="1.10.357.10">
    <property type="entry name" value="Tetracycline Repressor, domain 2"/>
    <property type="match status" value="1"/>
</dbReference>
<dbReference type="InterPro" id="IPR009057">
    <property type="entry name" value="Homeodomain-like_sf"/>
</dbReference>
<dbReference type="SUPFAM" id="SSF46689">
    <property type="entry name" value="Homeodomain-like"/>
    <property type="match status" value="1"/>
</dbReference>
<accession>A0ABN0VRI1</accession>
<keyword evidence="3" id="KW-0804">Transcription</keyword>
<keyword evidence="7" id="KW-1185">Reference proteome</keyword>
<dbReference type="PROSITE" id="PS50977">
    <property type="entry name" value="HTH_TETR_2"/>
    <property type="match status" value="1"/>
</dbReference>
<dbReference type="PRINTS" id="PR00455">
    <property type="entry name" value="HTHTETR"/>
</dbReference>
<dbReference type="Pfam" id="PF00440">
    <property type="entry name" value="TetR_N"/>
    <property type="match status" value="1"/>
</dbReference>
<dbReference type="InterPro" id="IPR050109">
    <property type="entry name" value="HTH-type_TetR-like_transc_reg"/>
</dbReference>
<evidence type="ECO:0000256" key="2">
    <source>
        <dbReference type="ARBA" id="ARBA00023125"/>
    </source>
</evidence>
<dbReference type="Pfam" id="PF17754">
    <property type="entry name" value="TetR_C_14"/>
    <property type="match status" value="1"/>
</dbReference>
<evidence type="ECO:0000259" key="5">
    <source>
        <dbReference type="PROSITE" id="PS50977"/>
    </source>
</evidence>
<feature type="DNA-binding region" description="H-T-H motif" evidence="4">
    <location>
        <begin position="39"/>
        <end position="58"/>
    </location>
</feature>
<evidence type="ECO:0000313" key="6">
    <source>
        <dbReference type="EMBL" id="GAA0315425.1"/>
    </source>
</evidence>
<dbReference type="PROSITE" id="PS01081">
    <property type="entry name" value="HTH_TETR_1"/>
    <property type="match status" value="1"/>
</dbReference>
<dbReference type="Proteomes" id="UP001501822">
    <property type="component" value="Unassembled WGS sequence"/>
</dbReference>
<gene>
    <name evidence="6" type="ORF">GCM10010151_01800</name>
</gene>
<feature type="domain" description="HTH tetR-type" evidence="5">
    <location>
        <begin position="16"/>
        <end position="76"/>
    </location>
</feature>
<organism evidence="6 7">
    <name type="scientific">Actinoallomurus spadix</name>
    <dbReference type="NCBI Taxonomy" id="79912"/>
    <lineage>
        <taxon>Bacteria</taxon>
        <taxon>Bacillati</taxon>
        <taxon>Actinomycetota</taxon>
        <taxon>Actinomycetes</taxon>
        <taxon>Streptosporangiales</taxon>
        <taxon>Thermomonosporaceae</taxon>
        <taxon>Actinoallomurus</taxon>
    </lineage>
</organism>
<name>A0ABN0VRI1_9ACTN</name>
<protein>
    <submittedName>
        <fullName evidence="6">TetR family transcriptional regulator</fullName>
    </submittedName>
</protein>
<comment type="caution">
    <text evidence="6">The sequence shown here is derived from an EMBL/GenBank/DDBJ whole genome shotgun (WGS) entry which is preliminary data.</text>
</comment>
<evidence type="ECO:0000313" key="7">
    <source>
        <dbReference type="Proteomes" id="UP001501822"/>
    </source>
</evidence>
<dbReference type="InterPro" id="IPR041347">
    <property type="entry name" value="MftR_C"/>
</dbReference>
<dbReference type="PANTHER" id="PTHR30055">
    <property type="entry name" value="HTH-TYPE TRANSCRIPTIONAL REGULATOR RUTR"/>
    <property type="match status" value="1"/>
</dbReference>
<dbReference type="InterPro" id="IPR001647">
    <property type="entry name" value="HTH_TetR"/>
</dbReference>
<proteinExistence type="predicted"/>
<evidence type="ECO:0000256" key="1">
    <source>
        <dbReference type="ARBA" id="ARBA00023015"/>
    </source>
</evidence>
<dbReference type="InterPro" id="IPR023772">
    <property type="entry name" value="DNA-bd_HTH_TetR-type_CS"/>
</dbReference>
<sequence>MTDDCDSVRAVPRNGDEVRLRLQEAALELYLERGYDKTTAADIAARAGVTERTFFRHFTDKREVFFDGEAELRDLLTGAVAAVPAGTRPLPALRAAFHQAVPLIERHLPVTERRAPVIAATPALQERSLAKTAGLVAALTDALRARGVAEPLAALCAQVGMDTYSAAIRRWAADRGDDLHTHLDRAFNDLRLAANALK</sequence>